<dbReference type="Gene3D" id="3.90.820.10">
    <property type="entry name" value="Structural Genomics, Unknown Function 30-nov-00 1gh9 Mol_id"/>
    <property type="match status" value="1"/>
</dbReference>
<comment type="caution">
    <text evidence="3">The sequence shown here is derived from an EMBL/GenBank/DDBJ whole genome shotgun (WGS) entry which is preliminary data.</text>
</comment>
<accession>A0ABD5S076</accession>
<feature type="domain" description="DUF5817" evidence="2">
    <location>
        <begin position="2"/>
        <end position="58"/>
    </location>
</feature>
<feature type="non-terminal residue" evidence="3">
    <location>
        <position position="123"/>
    </location>
</feature>
<name>A0ABD5S076_9EURY</name>
<dbReference type="EMBL" id="JBHSWU010000356">
    <property type="protein sequence ID" value="MFC6725015.1"/>
    <property type="molecule type" value="Genomic_DNA"/>
</dbReference>
<sequence length="123" mass="13265">MYAVVGCNECGTYWILSDPGETATCPRCGKRHRTGKLKRFVETDDRDAARQARAAILAKKRGESETFADLDSVAEMGRQVEGSGVDDREYLEGSGLDADEVADAGDATGSSGSSRSRREIVED</sequence>
<keyword evidence="4" id="KW-1185">Reference proteome</keyword>
<evidence type="ECO:0000313" key="4">
    <source>
        <dbReference type="Proteomes" id="UP001596328"/>
    </source>
</evidence>
<feature type="region of interest" description="Disordered" evidence="1">
    <location>
        <begin position="78"/>
        <end position="123"/>
    </location>
</feature>
<dbReference type="InterPro" id="IPR043855">
    <property type="entry name" value="DUF5817"/>
</dbReference>
<dbReference type="AlphaFoldDB" id="A0ABD5S076"/>
<protein>
    <submittedName>
        <fullName evidence="3">DUF5817 domain-containing protein</fullName>
    </submittedName>
</protein>
<dbReference type="Proteomes" id="UP001596328">
    <property type="component" value="Unassembled WGS sequence"/>
</dbReference>
<organism evidence="3 4">
    <name type="scientific">Halobium palmae</name>
    <dbReference type="NCBI Taxonomy" id="1776492"/>
    <lineage>
        <taxon>Archaea</taxon>
        <taxon>Methanobacteriati</taxon>
        <taxon>Methanobacteriota</taxon>
        <taxon>Stenosarchaea group</taxon>
        <taxon>Halobacteria</taxon>
        <taxon>Halobacteriales</taxon>
        <taxon>Haloferacaceae</taxon>
        <taxon>Halobium</taxon>
    </lineage>
</organism>
<dbReference type="Pfam" id="PF19134">
    <property type="entry name" value="DUF5817"/>
    <property type="match status" value="1"/>
</dbReference>
<evidence type="ECO:0000256" key="1">
    <source>
        <dbReference type="SAM" id="MobiDB-lite"/>
    </source>
</evidence>
<gene>
    <name evidence="3" type="ORF">ACFQE1_11665</name>
</gene>
<evidence type="ECO:0000313" key="3">
    <source>
        <dbReference type="EMBL" id="MFC6725015.1"/>
    </source>
</evidence>
<proteinExistence type="predicted"/>
<reference evidence="3 4" key="1">
    <citation type="journal article" date="2019" name="Int. J. Syst. Evol. Microbiol.">
        <title>The Global Catalogue of Microorganisms (GCM) 10K type strain sequencing project: providing services to taxonomists for standard genome sequencing and annotation.</title>
        <authorList>
            <consortium name="The Broad Institute Genomics Platform"/>
            <consortium name="The Broad Institute Genome Sequencing Center for Infectious Disease"/>
            <person name="Wu L."/>
            <person name="Ma J."/>
        </authorList>
    </citation>
    <scope>NUCLEOTIDE SEQUENCE [LARGE SCALE GENOMIC DNA]</scope>
    <source>
        <strain evidence="3 4">NBRC 111368</strain>
    </source>
</reference>
<evidence type="ECO:0000259" key="2">
    <source>
        <dbReference type="Pfam" id="PF19134"/>
    </source>
</evidence>